<organism evidence="5">
    <name type="scientific">Cyprideis torosa</name>
    <dbReference type="NCBI Taxonomy" id="163714"/>
    <lineage>
        <taxon>Eukaryota</taxon>
        <taxon>Metazoa</taxon>
        <taxon>Ecdysozoa</taxon>
        <taxon>Arthropoda</taxon>
        <taxon>Crustacea</taxon>
        <taxon>Oligostraca</taxon>
        <taxon>Ostracoda</taxon>
        <taxon>Podocopa</taxon>
        <taxon>Podocopida</taxon>
        <taxon>Cytherocopina</taxon>
        <taxon>Cytheroidea</taxon>
        <taxon>Cytherideidae</taxon>
        <taxon>Cyprideis</taxon>
    </lineage>
</organism>
<dbReference type="AlphaFoldDB" id="A0A7R8ZLT4"/>
<evidence type="ECO:0000256" key="2">
    <source>
        <dbReference type="ARBA" id="ARBA00023054"/>
    </source>
</evidence>
<dbReference type="OrthoDB" id="5399166at2759"/>
<feature type="compositionally biased region" description="Basic and acidic residues" evidence="4">
    <location>
        <begin position="13"/>
        <end position="29"/>
    </location>
</feature>
<feature type="region of interest" description="Disordered" evidence="4">
    <location>
        <begin position="1"/>
        <end position="31"/>
    </location>
</feature>
<sequence>MAATITNQSTESVHSDESGDTSLADKGEVAEVSPRPDLLADGIYGVLKPIVDRLDKGIKGTRLSQAELHQELDRVLVDLKLIADAQPPPNDFEAHISRLANIKRRVMVAHAQLANAKERLLRVQQGIAKEVSKRKAFSEPSPLTSPATDQPPPVPVSRH</sequence>
<protein>
    <recommendedName>
        <fullName evidence="3">Biogenesis of lysosome-related organelles complex 1 subunit 7</fullName>
    </recommendedName>
</protein>
<dbReference type="GO" id="GO:0032418">
    <property type="term" value="P:lysosome localization"/>
    <property type="evidence" value="ECO:0007669"/>
    <property type="project" value="TreeGrafter"/>
</dbReference>
<evidence type="ECO:0000256" key="4">
    <source>
        <dbReference type="SAM" id="MobiDB-lite"/>
    </source>
</evidence>
<feature type="region of interest" description="Disordered" evidence="4">
    <location>
        <begin position="131"/>
        <end position="159"/>
    </location>
</feature>
<dbReference type="GO" id="GO:0016079">
    <property type="term" value="P:synaptic vesicle exocytosis"/>
    <property type="evidence" value="ECO:0007669"/>
    <property type="project" value="TreeGrafter"/>
</dbReference>
<accession>A0A7R8ZLT4</accession>
<dbReference type="InterPro" id="IPR017246">
    <property type="entry name" value="Snapin"/>
</dbReference>
<dbReference type="GO" id="GO:0099078">
    <property type="term" value="C:BORC complex"/>
    <property type="evidence" value="ECO:0007669"/>
    <property type="project" value="TreeGrafter"/>
</dbReference>
<dbReference type="Pfam" id="PF14712">
    <property type="entry name" value="Snapin_Pallidin"/>
    <property type="match status" value="1"/>
</dbReference>
<dbReference type="GO" id="GO:2000300">
    <property type="term" value="P:regulation of synaptic vesicle exocytosis"/>
    <property type="evidence" value="ECO:0007669"/>
    <property type="project" value="TreeGrafter"/>
</dbReference>
<dbReference type="PANTHER" id="PTHR31305:SF2">
    <property type="entry name" value="SNARE-ASSOCIATED PROTEIN SNAPIN"/>
    <property type="match status" value="1"/>
</dbReference>
<dbReference type="InterPro" id="IPR028119">
    <property type="entry name" value="Snapin/Pallidin/Snn1"/>
</dbReference>
<dbReference type="GO" id="GO:0007040">
    <property type="term" value="P:lysosome organization"/>
    <property type="evidence" value="ECO:0007669"/>
    <property type="project" value="TreeGrafter"/>
</dbReference>
<dbReference type="GO" id="GO:0031083">
    <property type="term" value="C:BLOC-1 complex"/>
    <property type="evidence" value="ECO:0007669"/>
    <property type="project" value="InterPro"/>
</dbReference>
<dbReference type="GO" id="GO:0000149">
    <property type="term" value="F:SNARE binding"/>
    <property type="evidence" value="ECO:0007669"/>
    <property type="project" value="TreeGrafter"/>
</dbReference>
<keyword evidence="2" id="KW-0175">Coiled coil</keyword>
<dbReference type="PANTHER" id="PTHR31305">
    <property type="entry name" value="SNARE-ASSOCIATED PROTEIN SNAPIN"/>
    <property type="match status" value="1"/>
</dbReference>
<dbReference type="EMBL" id="OB660795">
    <property type="protein sequence ID" value="CAD7226290.1"/>
    <property type="molecule type" value="Genomic_DNA"/>
</dbReference>
<evidence type="ECO:0000256" key="3">
    <source>
        <dbReference type="ARBA" id="ARBA00033330"/>
    </source>
</evidence>
<dbReference type="GO" id="GO:0008333">
    <property type="term" value="P:endosome to lysosome transport"/>
    <property type="evidence" value="ECO:0007669"/>
    <property type="project" value="TreeGrafter"/>
</dbReference>
<dbReference type="GO" id="GO:0006886">
    <property type="term" value="P:intracellular protein transport"/>
    <property type="evidence" value="ECO:0007669"/>
    <property type="project" value="InterPro"/>
</dbReference>
<name>A0A7R8ZLT4_9CRUS</name>
<dbReference type="GO" id="GO:0008021">
    <property type="term" value="C:synaptic vesicle"/>
    <property type="evidence" value="ECO:0007669"/>
    <property type="project" value="TreeGrafter"/>
</dbReference>
<feature type="compositionally biased region" description="Pro residues" evidence="4">
    <location>
        <begin position="149"/>
        <end position="159"/>
    </location>
</feature>
<proteinExistence type="inferred from homology"/>
<evidence type="ECO:0000256" key="1">
    <source>
        <dbReference type="ARBA" id="ARBA00006111"/>
    </source>
</evidence>
<reference evidence="5" key="1">
    <citation type="submission" date="2020-11" db="EMBL/GenBank/DDBJ databases">
        <authorList>
            <person name="Tran Van P."/>
        </authorList>
    </citation>
    <scope>NUCLEOTIDE SEQUENCE</scope>
</reference>
<comment type="similarity">
    <text evidence="1">Belongs to the SNAPIN family.</text>
</comment>
<gene>
    <name evidence="5" type="ORF">CTOB1V02_LOCUS4212</name>
</gene>
<evidence type="ECO:0000313" key="5">
    <source>
        <dbReference type="EMBL" id="CAD7226290.1"/>
    </source>
</evidence>
<feature type="compositionally biased region" description="Polar residues" evidence="4">
    <location>
        <begin position="1"/>
        <end position="12"/>
    </location>
</feature>